<proteinExistence type="predicted"/>
<name>U4LCP6_PYROM</name>
<dbReference type="EMBL" id="HF935309">
    <property type="protein sequence ID" value="CCX29648.1"/>
    <property type="molecule type" value="Genomic_DNA"/>
</dbReference>
<feature type="region of interest" description="Disordered" evidence="1">
    <location>
        <begin position="1"/>
        <end position="46"/>
    </location>
</feature>
<feature type="compositionally biased region" description="Polar residues" evidence="1">
    <location>
        <begin position="8"/>
        <end position="33"/>
    </location>
</feature>
<organism evidence="2 3">
    <name type="scientific">Pyronema omphalodes (strain CBS 100304)</name>
    <name type="common">Pyronema confluens</name>
    <dbReference type="NCBI Taxonomy" id="1076935"/>
    <lineage>
        <taxon>Eukaryota</taxon>
        <taxon>Fungi</taxon>
        <taxon>Dikarya</taxon>
        <taxon>Ascomycota</taxon>
        <taxon>Pezizomycotina</taxon>
        <taxon>Pezizomycetes</taxon>
        <taxon>Pezizales</taxon>
        <taxon>Pyronemataceae</taxon>
        <taxon>Pyronema</taxon>
    </lineage>
</organism>
<dbReference type="AlphaFoldDB" id="U4LCP6"/>
<sequence>MSVHDRNSNGTLSKPRSASACNGTLHSTITPSDIKNHRCSPLTSLG</sequence>
<evidence type="ECO:0000256" key="1">
    <source>
        <dbReference type="SAM" id="MobiDB-lite"/>
    </source>
</evidence>
<protein>
    <submittedName>
        <fullName evidence="2">Uncharacterized protein</fullName>
    </submittedName>
</protein>
<accession>U4LCP6</accession>
<dbReference type="Proteomes" id="UP000018144">
    <property type="component" value="Unassembled WGS sequence"/>
</dbReference>
<evidence type="ECO:0000313" key="3">
    <source>
        <dbReference type="Proteomes" id="UP000018144"/>
    </source>
</evidence>
<evidence type="ECO:0000313" key="2">
    <source>
        <dbReference type="EMBL" id="CCX29648.1"/>
    </source>
</evidence>
<reference evidence="2 3" key="1">
    <citation type="journal article" date="2013" name="PLoS Genet.">
        <title>The genome and development-dependent transcriptomes of Pyronema confluens: a window into fungal evolution.</title>
        <authorList>
            <person name="Traeger S."/>
            <person name="Altegoer F."/>
            <person name="Freitag M."/>
            <person name="Gabaldon T."/>
            <person name="Kempken F."/>
            <person name="Kumar A."/>
            <person name="Marcet-Houben M."/>
            <person name="Poggeler S."/>
            <person name="Stajich J.E."/>
            <person name="Nowrousian M."/>
        </authorList>
    </citation>
    <scope>NUCLEOTIDE SEQUENCE [LARGE SCALE GENOMIC DNA]</scope>
    <source>
        <strain evidence="3">CBS 100304</strain>
        <tissue evidence="2">Vegetative mycelium</tissue>
    </source>
</reference>
<gene>
    <name evidence="2" type="ORF">PCON_06309</name>
</gene>
<keyword evidence="3" id="KW-1185">Reference proteome</keyword>